<dbReference type="GO" id="GO:0006313">
    <property type="term" value="P:DNA transposition"/>
    <property type="evidence" value="ECO:0007669"/>
    <property type="project" value="InterPro"/>
</dbReference>
<name>A0A0U2W9L6_9BACL</name>
<dbReference type="GO" id="GO:0003677">
    <property type="term" value="F:DNA binding"/>
    <property type="evidence" value="ECO:0007669"/>
    <property type="project" value="InterPro"/>
</dbReference>
<dbReference type="OrthoDB" id="9790935at2"/>
<dbReference type="PANTHER" id="PTHR33055:SF13">
    <property type="entry name" value="TRANSPOSASE"/>
    <property type="match status" value="1"/>
</dbReference>
<dbReference type="AlphaFoldDB" id="A0A0U2W9L6"/>
<protein>
    <submittedName>
        <fullName evidence="2">IS116/IS110/IS902 family transposase</fullName>
    </submittedName>
</protein>
<dbReference type="InterPro" id="IPR003346">
    <property type="entry name" value="Transposase_20"/>
</dbReference>
<evidence type="ECO:0000313" key="2">
    <source>
        <dbReference type="EMBL" id="ALS24173.1"/>
    </source>
</evidence>
<dbReference type="PATRIC" id="fig|162209.4.peg.4090"/>
<proteinExistence type="predicted"/>
<dbReference type="GO" id="GO:0004803">
    <property type="term" value="F:transposase activity"/>
    <property type="evidence" value="ECO:0007669"/>
    <property type="project" value="InterPro"/>
</dbReference>
<sequence length="185" mass="21013">MEQIVLCSSLKLLDFVQQEMNALEADWFARAKKNPNVPLLMGIPGISVLSALTILAEIGDVTRFLSPKKLACYTGLVPSVHQSGKTRYTGNITKEGRATLRWILVQCAQRAIQSKGKLRAFYLGLKEKKGYKIAIVATARKLLHIIWAVLVRQEEYRDLRKDLLERKLKKMQKQAAELPWMIYSA</sequence>
<organism evidence="2 3">
    <name type="scientific">Paenibacillus naphthalenovorans</name>
    <dbReference type="NCBI Taxonomy" id="162209"/>
    <lineage>
        <taxon>Bacteria</taxon>
        <taxon>Bacillati</taxon>
        <taxon>Bacillota</taxon>
        <taxon>Bacilli</taxon>
        <taxon>Bacillales</taxon>
        <taxon>Paenibacillaceae</taxon>
        <taxon>Paenibacillus</taxon>
    </lineage>
</organism>
<reference evidence="2 3" key="2">
    <citation type="journal article" date="2016" name="Genome Announc.">
        <title>Complete Genome Sequences of Two Interactive Moderate Thermophiles, Paenibacillus napthalenovorans 32O-Y and Paenibacillus sp. 32O-W.</title>
        <authorList>
            <person name="Butler R.R.III."/>
            <person name="Wang J."/>
            <person name="Stark B.C."/>
            <person name="Pombert J.F."/>
        </authorList>
    </citation>
    <scope>NUCLEOTIDE SEQUENCE [LARGE SCALE GENOMIC DNA]</scope>
    <source>
        <strain evidence="2 3">32O-Y</strain>
    </source>
</reference>
<dbReference type="InterPro" id="IPR047650">
    <property type="entry name" value="Transpos_IS110"/>
</dbReference>
<feature type="domain" description="Transposase IS116/IS110/IS902 C-terminal" evidence="1">
    <location>
        <begin position="39"/>
        <end position="122"/>
    </location>
</feature>
<dbReference type="Pfam" id="PF02371">
    <property type="entry name" value="Transposase_20"/>
    <property type="match status" value="1"/>
</dbReference>
<dbReference type="EMBL" id="CP013652">
    <property type="protein sequence ID" value="ALS24173.1"/>
    <property type="molecule type" value="Genomic_DNA"/>
</dbReference>
<dbReference type="KEGG" id="pnp:IJ22_38420"/>
<dbReference type="RefSeq" id="WP_062409908.1">
    <property type="nucleotide sequence ID" value="NZ_CP013652.1"/>
</dbReference>
<accession>A0A0U2W9L6</accession>
<dbReference type="PANTHER" id="PTHR33055">
    <property type="entry name" value="TRANSPOSASE FOR INSERTION SEQUENCE ELEMENT IS1111A"/>
    <property type="match status" value="1"/>
</dbReference>
<gene>
    <name evidence="2" type="ORF">IJ22_38420</name>
</gene>
<evidence type="ECO:0000259" key="1">
    <source>
        <dbReference type="Pfam" id="PF02371"/>
    </source>
</evidence>
<evidence type="ECO:0000313" key="3">
    <source>
        <dbReference type="Proteomes" id="UP000061660"/>
    </source>
</evidence>
<dbReference type="Proteomes" id="UP000061660">
    <property type="component" value="Chromosome"/>
</dbReference>
<reference evidence="3" key="1">
    <citation type="submission" date="2015-12" db="EMBL/GenBank/DDBJ databases">
        <title>Complete genome sequences of two moderately thermophilic Paenibacillus species.</title>
        <authorList>
            <person name="Butler R.III."/>
            <person name="Wang J."/>
            <person name="Stark B.C."/>
            <person name="Pombert J.-F."/>
        </authorList>
    </citation>
    <scope>NUCLEOTIDE SEQUENCE [LARGE SCALE GENOMIC DNA]</scope>
    <source>
        <strain evidence="3">32O-Y</strain>
    </source>
</reference>
<keyword evidence="3" id="KW-1185">Reference proteome</keyword>